<dbReference type="PANTHER" id="PTHR47359">
    <property type="entry name" value="PEPTIDOGLYCAN DL-ENDOPEPTIDASE CWLO"/>
    <property type="match status" value="1"/>
</dbReference>
<evidence type="ECO:0000256" key="3">
    <source>
        <dbReference type="ARBA" id="ARBA00022801"/>
    </source>
</evidence>
<dbReference type="InterPro" id="IPR038765">
    <property type="entry name" value="Papain-like_cys_pep_sf"/>
</dbReference>
<comment type="similarity">
    <text evidence="1">Belongs to the peptidase C40 family.</text>
</comment>
<dbReference type="RefSeq" id="WP_073573946.1">
    <property type="nucleotide sequence ID" value="NZ_BAAAJZ010000008.1"/>
</dbReference>
<name>A0A852W481_PSEA5</name>
<dbReference type="InterPro" id="IPR051794">
    <property type="entry name" value="PG_Endopeptidase_C40"/>
</dbReference>
<comment type="caution">
    <text evidence="8">The sequence shown here is derived from an EMBL/GenBank/DDBJ whole genome shotgun (WGS) entry which is preliminary data.</text>
</comment>
<dbReference type="GO" id="GO:0006508">
    <property type="term" value="P:proteolysis"/>
    <property type="evidence" value="ECO:0007669"/>
    <property type="project" value="UniProtKB-KW"/>
</dbReference>
<evidence type="ECO:0000256" key="4">
    <source>
        <dbReference type="ARBA" id="ARBA00022807"/>
    </source>
</evidence>
<organism evidence="8 9">
    <name type="scientific">Pseudonocardia alni</name>
    <name type="common">Amycolata alni</name>
    <dbReference type="NCBI Taxonomy" id="33907"/>
    <lineage>
        <taxon>Bacteria</taxon>
        <taxon>Bacillati</taxon>
        <taxon>Actinomycetota</taxon>
        <taxon>Actinomycetes</taxon>
        <taxon>Pseudonocardiales</taxon>
        <taxon>Pseudonocardiaceae</taxon>
        <taxon>Pseudonocardia</taxon>
    </lineage>
</organism>
<evidence type="ECO:0000259" key="7">
    <source>
        <dbReference type="PROSITE" id="PS51935"/>
    </source>
</evidence>
<evidence type="ECO:0000256" key="2">
    <source>
        <dbReference type="ARBA" id="ARBA00022670"/>
    </source>
</evidence>
<keyword evidence="2" id="KW-0645">Protease</keyword>
<dbReference type="AlphaFoldDB" id="A0A852W481"/>
<dbReference type="EMBL" id="JACCCZ010000001">
    <property type="protein sequence ID" value="NYG00746.1"/>
    <property type="molecule type" value="Genomic_DNA"/>
</dbReference>
<dbReference type="InterPro" id="IPR000064">
    <property type="entry name" value="NLP_P60_dom"/>
</dbReference>
<dbReference type="PROSITE" id="PS51935">
    <property type="entry name" value="NLPC_P60"/>
    <property type="match status" value="1"/>
</dbReference>
<feature type="chain" id="PRO_5032337251" evidence="6">
    <location>
        <begin position="26"/>
        <end position="204"/>
    </location>
</feature>
<feature type="domain" description="NlpC/P60" evidence="7">
    <location>
        <begin position="33"/>
        <end position="157"/>
    </location>
</feature>
<evidence type="ECO:0000313" key="8">
    <source>
        <dbReference type="EMBL" id="NYG00746.1"/>
    </source>
</evidence>
<accession>A0A852W481</accession>
<keyword evidence="9" id="KW-1185">Reference proteome</keyword>
<dbReference type="Pfam" id="PF00877">
    <property type="entry name" value="NLPC_P60"/>
    <property type="match status" value="1"/>
</dbReference>
<gene>
    <name evidence="8" type="ORF">HDA37_001031</name>
</gene>
<feature type="region of interest" description="Disordered" evidence="5">
    <location>
        <begin position="154"/>
        <end position="204"/>
    </location>
</feature>
<feature type="compositionally biased region" description="Low complexity" evidence="5">
    <location>
        <begin position="184"/>
        <end position="204"/>
    </location>
</feature>
<dbReference type="Gene3D" id="3.90.1720.10">
    <property type="entry name" value="endopeptidase domain like (from Nostoc punctiforme)"/>
    <property type="match status" value="1"/>
</dbReference>
<evidence type="ECO:0000256" key="6">
    <source>
        <dbReference type="SAM" id="SignalP"/>
    </source>
</evidence>
<keyword evidence="6" id="KW-0732">Signal</keyword>
<keyword evidence="4" id="KW-0788">Thiol protease</keyword>
<dbReference type="PANTHER" id="PTHR47359:SF3">
    <property type="entry name" value="NLP_P60 DOMAIN-CONTAINING PROTEIN-RELATED"/>
    <property type="match status" value="1"/>
</dbReference>
<dbReference type="Proteomes" id="UP000549695">
    <property type="component" value="Unassembled WGS sequence"/>
</dbReference>
<evidence type="ECO:0000313" key="9">
    <source>
        <dbReference type="Proteomes" id="UP000549695"/>
    </source>
</evidence>
<reference evidence="8 9" key="1">
    <citation type="submission" date="2020-07" db="EMBL/GenBank/DDBJ databases">
        <title>Sequencing the genomes of 1000 actinobacteria strains.</title>
        <authorList>
            <person name="Klenk H.-P."/>
        </authorList>
    </citation>
    <scope>NUCLEOTIDE SEQUENCE [LARGE SCALE GENOMIC DNA]</scope>
    <source>
        <strain evidence="8 9">DSM 44749</strain>
    </source>
</reference>
<protein>
    <submittedName>
        <fullName evidence="8">Cell wall-associated NlpC family hydrolase</fullName>
    </submittedName>
</protein>
<dbReference type="GO" id="GO:0008234">
    <property type="term" value="F:cysteine-type peptidase activity"/>
    <property type="evidence" value="ECO:0007669"/>
    <property type="project" value="UniProtKB-KW"/>
</dbReference>
<dbReference type="SUPFAM" id="SSF54001">
    <property type="entry name" value="Cysteine proteinases"/>
    <property type="match status" value="1"/>
</dbReference>
<feature type="signal peptide" evidence="6">
    <location>
        <begin position="1"/>
        <end position="25"/>
    </location>
</feature>
<evidence type="ECO:0000256" key="1">
    <source>
        <dbReference type="ARBA" id="ARBA00007074"/>
    </source>
</evidence>
<proteinExistence type="inferred from homology"/>
<dbReference type="GeneID" id="98055593"/>
<sequence>MPLRSPFATTLVAVVLLLVTGGVAAAGPAATPEQRAATAVEAALRQIGLPFVWGGNGPENGDRGFDCSGLTAFAYGKAGVVLPRTAHAQYRRGPRVPAGSPLRPGDLVFYGTVDKVHHVGLFVGQDRMVSAPTFGLPVQTSWYRWRGDDYLGATRPAQATDGVPDPAVRETPDPSIPDEPWFDAPAAPRLPTSPTAPRRAPATR</sequence>
<keyword evidence="3 8" id="KW-0378">Hydrolase</keyword>
<evidence type="ECO:0000256" key="5">
    <source>
        <dbReference type="SAM" id="MobiDB-lite"/>
    </source>
</evidence>